<organism evidence="1 2">
    <name type="scientific">Hyphodiscus hymeniophilus</name>
    <dbReference type="NCBI Taxonomy" id="353542"/>
    <lineage>
        <taxon>Eukaryota</taxon>
        <taxon>Fungi</taxon>
        <taxon>Dikarya</taxon>
        <taxon>Ascomycota</taxon>
        <taxon>Pezizomycotina</taxon>
        <taxon>Leotiomycetes</taxon>
        <taxon>Helotiales</taxon>
        <taxon>Hyphodiscaceae</taxon>
        <taxon>Hyphodiscus</taxon>
    </lineage>
</organism>
<dbReference type="Proteomes" id="UP000785200">
    <property type="component" value="Unassembled WGS sequence"/>
</dbReference>
<dbReference type="SUPFAM" id="SSF51197">
    <property type="entry name" value="Clavaminate synthase-like"/>
    <property type="match status" value="1"/>
</dbReference>
<gene>
    <name evidence="1" type="ORF">D0Z07_5009</name>
</gene>
<evidence type="ECO:0000313" key="2">
    <source>
        <dbReference type="Proteomes" id="UP000785200"/>
    </source>
</evidence>
<reference evidence="1" key="1">
    <citation type="submission" date="2019-07" db="EMBL/GenBank/DDBJ databases">
        <title>Hyphodiscus hymeniophilus genome sequencing and assembly.</title>
        <authorList>
            <person name="Kramer G."/>
            <person name="Nodwell J."/>
        </authorList>
    </citation>
    <scope>NUCLEOTIDE SEQUENCE</scope>
    <source>
        <strain evidence="1">ATCC 34498</strain>
    </source>
</reference>
<comment type="caution">
    <text evidence="1">The sequence shown here is derived from an EMBL/GenBank/DDBJ whole genome shotgun (WGS) entry which is preliminary data.</text>
</comment>
<dbReference type="InterPro" id="IPR010856">
    <property type="entry name" value="Gig2-like"/>
</dbReference>
<dbReference type="Gene3D" id="2.60.120.330">
    <property type="entry name" value="B-lactam Antibiotic, Isopenicillin N Synthase, Chain"/>
    <property type="match status" value="1"/>
</dbReference>
<dbReference type="Pfam" id="PF07350">
    <property type="entry name" value="Gig2-like"/>
    <property type="match status" value="1"/>
</dbReference>
<accession>A0A9P6VJW1</accession>
<proteinExistence type="predicted"/>
<sequence length="441" mass="49583">MPHSIAPTSSSLDYWPPWPLFNAQKAENRPENVNIKQEIIQRYGEEGIRRSWLQTCATLEQVTAEIEAKKTAMIPALTLDELLNASEEKKQALRSLGCFVVRGVVPRNEATQWYWDLKGYVNENRDHITGFPEPSPYMFNVYHSPAQQAGRSHPNSLAVQRALLQLWHDDDDLSKSFAEPLSYADAFRIRAPKSDGVFTLPPHIDGGSLSRWADKTYSSTYSAIFSGNPEKHDPYDLTVRKNARSALFPGTASSVLRAFQGWTALTECGPKEGSLLLYPNLHVASAYMLLRPFFDPPENDEELLDAEKWTFNAQSEWFPGTFTAKPQMLSPNCHPHLKLEKCMIDIPRMFPGDTVWWHADMIHAVEQKHEGEYDSSVMYIAATPSTSGNISYIKEQLRSFENGLPPSDFMQGTNETVFKGYLGEAGIMNGEAGRRAAGFGL</sequence>
<evidence type="ECO:0000313" key="1">
    <source>
        <dbReference type="EMBL" id="KAG0648994.1"/>
    </source>
</evidence>
<dbReference type="InterPro" id="IPR027443">
    <property type="entry name" value="IPNS-like_sf"/>
</dbReference>
<dbReference type="PANTHER" id="PTHR30613">
    <property type="entry name" value="UNCHARACTERIZED PROTEIN YBIU-RELATED"/>
    <property type="match status" value="1"/>
</dbReference>
<name>A0A9P6VJW1_9HELO</name>
<dbReference type="PANTHER" id="PTHR30613:SF1">
    <property type="entry name" value="DUF1479 DOMAIN PROTEIN (AFU_ORTHOLOGUE AFUA_5G09280)"/>
    <property type="match status" value="1"/>
</dbReference>
<dbReference type="EMBL" id="VNKQ01000009">
    <property type="protein sequence ID" value="KAG0648994.1"/>
    <property type="molecule type" value="Genomic_DNA"/>
</dbReference>
<keyword evidence="2" id="KW-1185">Reference proteome</keyword>
<dbReference type="OrthoDB" id="8249012at2759"/>
<protein>
    <recommendedName>
        <fullName evidence="3">DUF1479-domain-containing protein</fullName>
    </recommendedName>
</protein>
<dbReference type="AlphaFoldDB" id="A0A9P6VJW1"/>
<evidence type="ECO:0008006" key="3">
    <source>
        <dbReference type="Google" id="ProtNLM"/>
    </source>
</evidence>